<evidence type="ECO:0000313" key="4">
    <source>
        <dbReference type="Proteomes" id="UP001052739"/>
    </source>
</evidence>
<evidence type="ECO:0000313" key="3">
    <source>
        <dbReference type="EMBL" id="GHI23482.1"/>
    </source>
</evidence>
<organism evidence="3 4">
    <name type="scientific">Streptomyces hydrogenans</name>
    <dbReference type="NCBI Taxonomy" id="1873719"/>
    <lineage>
        <taxon>Bacteria</taxon>
        <taxon>Bacillati</taxon>
        <taxon>Actinomycetota</taxon>
        <taxon>Actinomycetes</taxon>
        <taxon>Kitasatosporales</taxon>
        <taxon>Streptomycetaceae</taxon>
        <taxon>Streptomyces</taxon>
    </lineage>
</organism>
<name>A0ABQ3PEM5_9ACTN</name>
<comment type="caution">
    <text evidence="3">The sequence shown here is derived from an EMBL/GenBank/DDBJ whole genome shotgun (WGS) entry which is preliminary data.</text>
</comment>
<dbReference type="RefSeq" id="WP_190223840.1">
    <property type="nucleotide sequence ID" value="NZ_BNBS01000042.1"/>
</dbReference>
<evidence type="ECO:0000256" key="1">
    <source>
        <dbReference type="ARBA" id="ARBA00010617"/>
    </source>
</evidence>
<protein>
    <submittedName>
        <fullName evidence="3">Cytochrome P450</fullName>
    </submittedName>
</protein>
<evidence type="ECO:0000256" key="2">
    <source>
        <dbReference type="SAM" id="MobiDB-lite"/>
    </source>
</evidence>
<dbReference type="PANTHER" id="PTHR46696">
    <property type="entry name" value="P450, PUTATIVE (EUROFUNG)-RELATED"/>
    <property type="match status" value="1"/>
</dbReference>
<dbReference type="SUPFAM" id="SSF48264">
    <property type="entry name" value="Cytochrome P450"/>
    <property type="match status" value="1"/>
</dbReference>
<reference evidence="3" key="1">
    <citation type="submission" date="2024-05" db="EMBL/GenBank/DDBJ databases">
        <title>Whole genome shotgun sequence of Streptomyces hydrogenans NBRC 13475.</title>
        <authorList>
            <person name="Komaki H."/>
            <person name="Tamura T."/>
        </authorList>
    </citation>
    <scope>NUCLEOTIDE SEQUENCE</scope>
    <source>
        <strain evidence="3">NBRC 13475</strain>
    </source>
</reference>
<dbReference type="Pfam" id="PF00067">
    <property type="entry name" value="p450"/>
    <property type="match status" value="1"/>
</dbReference>
<gene>
    <name evidence="3" type="ORF">Shyd_48530</name>
</gene>
<dbReference type="PRINTS" id="PR00359">
    <property type="entry name" value="BP450"/>
</dbReference>
<accession>A0ABQ3PEM5</accession>
<dbReference type="Gene3D" id="1.10.630.10">
    <property type="entry name" value="Cytochrome P450"/>
    <property type="match status" value="1"/>
</dbReference>
<keyword evidence="4" id="KW-1185">Reference proteome</keyword>
<dbReference type="CDD" id="cd11033">
    <property type="entry name" value="CYP142-like"/>
    <property type="match status" value="1"/>
</dbReference>
<feature type="region of interest" description="Disordered" evidence="2">
    <location>
        <begin position="1"/>
        <end position="23"/>
    </location>
</feature>
<dbReference type="EMBL" id="BNDW01000040">
    <property type="protein sequence ID" value="GHI23482.1"/>
    <property type="molecule type" value="Genomic_DNA"/>
</dbReference>
<proteinExistence type="inferred from homology"/>
<dbReference type="PANTHER" id="PTHR46696:SF4">
    <property type="entry name" value="BIOTIN BIOSYNTHESIS CYTOCHROME P450"/>
    <property type="match status" value="1"/>
</dbReference>
<dbReference type="Proteomes" id="UP001052739">
    <property type="component" value="Unassembled WGS sequence"/>
</dbReference>
<dbReference type="InterPro" id="IPR036396">
    <property type="entry name" value="Cyt_P450_sf"/>
</dbReference>
<comment type="similarity">
    <text evidence="1">Belongs to the cytochrome P450 family.</text>
</comment>
<sequence length="414" mass="46032">MTTLAPETAAPLTAPATAPLTAPPTARLVDPELYATGDPYPIWRWMRDHDPVHRHEAAEYPGFWSVTRYDDVRAVYQDARVFSSARGILLRPRAHGEDPGGGRTLALTDPPRHKALRSLVADWFTTRSVRALEDAMRGAVRDVVARAVELGECDFVTDVAARLPLYVICRLMGVPAHEQEMLFALTSRAFGAGRPEDRSIAHQEIMGYFVELMYRRMDEPADDLVSALVNGEVDGELLSEEDVLLNCDNLLVGGTENVRLAVSGGMSTFLDRPGDWERLRADRGLMPAAVEEVLRWTSSATHILRTVTEPVELGGRLLAEGDRVVLWTPSANRDERYFTDPDVFDLTRRPNRHLALGAGEHFCLGAMMTRTEMRILFEELLGSVRAIERTGPEVPVRSIVVNGLESLPVRMTAR</sequence>
<dbReference type="InterPro" id="IPR002397">
    <property type="entry name" value="Cyt_P450_B"/>
</dbReference>
<dbReference type="InterPro" id="IPR001128">
    <property type="entry name" value="Cyt_P450"/>
</dbReference>